<name>A0A8K2A0R5_9CYAN</name>
<accession>A0A8K2A0R5</accession>
<evidence type="ECO:0000313" key="2">
    <source>
        <dbReference type="Proteomes" id="UP000607397"/>
    </source>
</evidence>
<proteinExistence type="predicted"/>
<comment type="caution">
    <text evidence="1">The sequence shown here is derived from an EMBL/GenBank/DDBJ whole genome shotgun (WGS) entry which is preliminary data.</text>
</comment>
<organism evidence="1 2">
    <name type="scientific">Petrachloros mirabilis ULC683</name>
    <dbReference type="NCBI Taxonomy" id="2781853"/>
    <lineage>
        <taxon>Bacteria</taxon>
        <taxon>Bacillati</taxon>
        <taxon>Cyanobacteriota</taxon>
        <taxon>Cyanophyceae</taxon>
        <taxon>Synechococcales</taxon>
        <taxon>Petrachlorosaceae</taxon>
        <taxon>Petrachloros</taxon>
        <taxon>Petrachloros mirabilis</taxon>
    </lineage>
</organism>
<keyword evidence="2" id="KW-1185">Reference proteome</keyword>
<dbReference type="RefSeq" id="WP_161825784.1">
    <property type="nucleotide sequence ID" value="NZ_WVIC01000024.1"/>
</dbReference>
<gene>
    <name evidence="1" type="ORF">GS597_12475</name>
</gene>
<protein>
    <submittedName>
        <fullName evidence="1">Uncharacterized protein</fullName>
    </submittedName>
</protein>
<dbReference type="Proteomes" id="UP000607397">
    <property type="component" value="Unassembled WGS sequence"/>
</dbReference>
<reference evidence="1" key="1">
    <citation type="submission" date="2019-12" db="EMBL/GenBank/DDBJ databases">
        <title>High-Quality draft genome sequences of three cyanobacteria isolated from the limestone walls of the Old Cathedral of Coimbra.</title>
        <authorList>
            <person name="Tiago I."/>
            <person name="Soares F."/>
            <person name="Portugal A."/>
        </authorList>
    </citation>
    <scope>NUCLEOTIDE SEQUENCE [LARGE SCALE GENOMIC DNA]</scope>
    <source>
        <strain evidence="1">C</strain>
    </source>
</reference>
<dbReference type="AlphaFoldDB" id="A0A8K2A0R5"/>
<evidence type="ECO:0000313" key="1">
    <source>
        <dbReference type="EMBL" id="NCJ07307.1"/>
    </source>
</evidence>
<dbReference type="EMBL" id="WVIC01000024">
    <property type="protein sequence ID" value="NCJ07307.1"/>
    <property type="molecule type" value="Genomic_DNA"/>
</dbReference>
<sequence length="183" mass="20351">MIETCPRCSTRLGAPLRSGRQVCANCGWSTAPLKTKSSDTPISKPAQSTPGRILQLVGRIVGRVVRYVRAWLGQQWATLRQHRPQPKAQTGQLMQGLADRLSALEKSIPEDVTARTWLTAEQAFQKLGGDLQNPDSVIQTSDGVTTVNFTRFRGLNSEEAYAAFGLEMNRSRRQSNKAWLRLK</sequence>